<protein>
    <recommendedName>
        <fullName evidence="1">Reverse transcriptase domain-containing protein</fullName>
    </recommendedName>
</protein>
<organism evidence="2 3">
    <name type="scientific">Lolium multiflorum</name>
    <name type="common">Italian ryegrass</name>
    <name type="synonym">Lolium perenne subsp. multiflorum</name>
    <dbReference type="NCBI Taxonomy" id="4521"/>
    <lineage>
        <taxon>Eukaryota</taxon>
        <taxon>Viridiplantae</taxon>
        <taxon>Streptophyta</taxon>
        <taxon>Embryophyta</taxon>
        <taxon>Tracheophyta</taxon>
        <taxon>Spermatophyta</taxon>
        <taxon>Magnoliopsida</taxon>
        <taxon>Liliopsida</taxon>
        <taxon>Poales</taxon>
        <taxon>Poaceae</taxon>
        <taxon>BOP clade</taxon>
        <taxon>Pooideae</taxon>
        <taxon>Poodae</taxon>
        <taxon>Poeae</taxon>
        <taxon>Poeae Chloroplast Group 2 (Poeae type)</taxon>
        <taxon>Loliodinae</taxon>
        <taxon>Loliinae</taxon>
        <taxon>Lolium</taxon>
    </lineage>
</organism>
<name>A0AAD8RNF7_LOLMU</name>
<evidence type="ECO:0000313" key="3">
    <source>
        <dbReference type="Proteomes" id="UP001231189"/>
    </source>
</evidence>
<evidence type="ECO:0000259" key="1">
    <source>
        <dbReference type="Pfam" id="PF00078"/>
    </source>
</evidence>
<evidence type="ECO:0000313" key="2">
    <source>
        <dbReference type="EMBL" id="KAK1628244.1"/>
    </source>
</evidence>
<feature type="domain" description="Reverse transcriptase" evidence="1">
    <location>
        <begin position="126"/>
        <end position="247"/>
    </location>
</feature>
<dbReference type="InterPro" id="IPR000477">
    <property type="entry name" value="RT_dom"/>
</dbReference>
<dbReference type="PANTHER" id="PTHR33116:SF87">
    <property type="entry name" value="OS01G0158850 PROTEIN"/>
    <property type="match status" value="1"/>
</dbReference>
<comment type="caution">
    <text evidence="2">The sequence shown here is derived from an EMBL/GenBank/DDBJ whole genome shotgun (WGS) entry which is preliminary data.</text>
</comment>
<dbReference type="AlphaFoldDB" id="A0AAD8RNF7"/>
<sequence length="406" mass="46069">MSMFQEFYVGILDMGRLNYGVITLIPKLVGATDIRQFRPITVINVVQRLFSKVCAVRLAPVMEWITHQYQFAFLKGRHIHNGILALHEIVHVVRSRHQRGVFLKLDFQKAYNRLDWSFLRQVGVLVRHGDPLSPILFNVAVDSLDEILERARISGHITGVVGHLIPGGWVTHLQYANDTMIMFEGSDLDIQNTKFLLLCFEAMSGLKINFDKSEVVFLGYPPEAQQRIADNLNCRLTTFPVNYLGVPVRDSRILIRDLAPLEGRVRAKAEPWCGRFTSKGSKTGLIDSCLSSLPMYIMGLYILPEWLLRDRLPSGVEVAKRHGLGNGLSSLCAVPETTTHIMFSCPAARFLWSFLQEALGPEWQASALGEFIEWYPLCRQRDRERLDDMLEDLLAAVRRISTSSSL</sequence>
<dbReference type="Proteomes" id="UP001231189">
    <property type="component" value="Unassembled WGS sequence"/>
</dbReference>
<dbReference type="CDD" id="cd01650">
    <property type="entry name" value="RT_nLTR_like"/>
    <property type="match status" value="1"/>
</dbReference>
<gene>
    <name evidence="2" type="ORF">QYE76_002559</name>
</gene>
<dbReference type="InterPro" id="IPR043502">
    <property type="entry name" value="DNA/RNA_pol_sf"/>
</dbReference>
<dbReference type="SUPFAM" id="SSF56672">
    <property type="entry name" value="DNA/RNA polymerases"/>
    <property type="match status" value="1"/>
</dbReference>
<dbReference type="PANTHER" id="PTHR33116">
    <property type="entry name" value="REVERSE TRANSCRIPTASE ZINC-BINDING DOMAIN-CONTAINING PROTEIN-RELATED-RELATED"/>
    <property type="match status" value="1"/>
</dbReference>
<feature type="domain" description="Reverse transcriptase" evidence="1">
    <location>
        <begin position="35"/>
        <end position="119"/>
    </location>
</feature>
<keyword evidence="3" id="KW-1185">Reference proteome</keyword>
<dbReference type="EMBL" id="JAUUTY010000005">
    <property type="protein sequence ID" value="KAK1628244.1"/>
    <property type="molecule type" value="Genomic_DNA"/>
</dbReference>
<dbReference type="Pfam" id="PF00078">
    <property type="entry name" value="RVT_1"/>
    <property type="match status" value="2"/>
</dbReference>
<reference evidence="2" key="1">
    <citation type="submission" date="2023-07" db="EMBL/GenBank/DDBJ databases">
        <title>A chromosome-level genome assembly of Lolium multiflorum.</title>
        <authorList>
            <person name="Chen Y."/>
            <person name="Copetti D."/>
            <person name="Kolliker R."/>
            <person name="Studer B."/>
        </authorList>
    </citation>
    <scope>NUCLEOTIDE SEQUENCE</scope>
    <source>
        <strain evidence="2">02402/16</strain>
        <tissue evidence="2">Leaf</tissue>
    </source>
</reference>
<proteinExistence type="predicted"/>
<accession>A0AAD8RNF7</accession>